<organism evidence="1 2">
    <name type="scientific">Neotamlana nanhaiensis</name>
    <dbReference type="NCBI Taxonomy" id="1382798"/>
    <lineage>
        <taxon>Bacteria</taxon>
        <taxon>Pseudomonadati</taxon>
        <taxon>Bacteroidota</taxon>
        <taxon>Flavobacteriia</taxon>
        <taxon>Flavobacteriales</taxon>
        <taxon>Flavobacteriaceae</taxon>
        <taxon>Neotamlana</taxon>
    </lineage>
</organism>
<keyword evidence="2" id="KW-1185">Reference proteome</keyword>
<dbReference type="STRING" id="1382798.PK35_12815"/>
<dbReference type="EMBL" id="JTDV01000012">
    <property type="protein sequence ID" value="KJD31877.1"/>
    <property type="molecule type" value="Genomic_DNA"/>
</dbReference>
<sequence>MLSLQAFAQDFSISATAGYVHLNSIFKVDGEDYDLDFKNSGFFVGAQSEIDLTETIAIQPELLIAISGDYKTLYFGTLGAFEVAENFSLLAGPAINYLLEEVATNYSKLGVFGVFGAKYNITENISAQAKYGIQLNNFYTGSADISSKVNYLLVGAAYKFL</sequence>
<accession>A0A0D7W220</accession>
<protein>
    <recommendedName>
        <fullName evidence="3">Outer membrane protein beta-barrel domain-containing protein</fullName>
    </recommendedName>
</protein>
<evidence type="ECO:0000313" key="1">
    <source>
        <dbReference type="EMBL" id="KJD31877.1"/>
    </source>
</evidence>
<dbReference type="InterPro" id="IPR011250">
    <property type="entry name" value="OMP/PagP_B-barrel"/>
</dbReference>
<dbReference type="Proteomes" id="UP000032361">
    <property type="component" value="Unassembled WGS sequence"/>
</dbReference>
<evidence type="ECO:0008006" key="3">
    <source>
        <dbReference type="Google" id="ProtNLM"/>
    </source>
</evidence>
<gene>
    <name evidence="1" type="ORF">PK35_12815</name>
</gene>
<proteinExistence type="predicted"/>
<dbReference type="AlphaFoldDB" id="A0A0D7W220"/>
<name>A0A0D7W220_9FLAO</name>
<dbReference type="SUPFAM" id="SSF56925">
    <property type="entry name" value="OMPA-like"/>
    <property type="match status" value="1"/>
</dbReference>
<reference evidence="1 2" key="1">
    <citation type="journal article" date="2015" name="Antonie Van Leeuwenhoek">
        <title>Tamlana nanhaiensis sp. nov., isolated from surface seawater collected from the South China Sea.</title>
        <authorList>
            <person name="Liu X."/>
            <person name="Lai Q."/>
            <person name="Du Y."/>
            <person name="Li G."/>
            <person name="Sun F."/>
            <person name="Shao Z."/>
        </authorList>
    </citation>
    <scope>NUCLEOTIDE SEQUENCE [LARGE SCALE GENOMIC DNA]</scope>
    <source>
        <strain evidence="1 2">FHC16</strain>
    </source>
</reference>
<dbReference type="PATRIC" id="fig|1382798.3.peg.1123"/>
<evidence type="ECO:0000313" key="2">
    <source>
        <dbReference type="Proteomes" id="UP000032361"/>
    </source>
</evidence>
<comment type="caution">
    <text evidence="1">The sequence shown here is derived from an EMBL/GenBank/DDBJ whole genome shotgun (WGS) entry which is preliminary data.</text>
</comment>